<evidence type="ECO:0000313" key="5">
    <source>
        <dbReference type="EMBL" id="SDJ10715.1"/>
    </source>
</evidence>
<feature type="region of interest" description="Disordered" evidence="3">
    <location>
        <begin position="182"/>
        <end position="202"/>
    </location>
</feature>
<evidence type="ECO:0000259" key="4">
    <source>
        <dbReference type="PROSITE" id="PS50893"/>
    </source>
</evidence>
<evidence type="ECO:0000313" key="6">
    <source>
        <dbReference type="Proteomes" id="UP000199225"/>
    </source>
</evidence>
<feature type="compositionally biased region" description="Basic and acidic residues" evidence="3">
    <location>
        <begin position="182"/>
        <end position="200"/>
    </location>
</feature>
<evidence type="ECO:0000256" key="1">
    <source>
        <dbReference type="ARBA" id="ARBA00022741"/>
    </source>
</evidence>
<dbReference type="Gene3D" id="3.40.50.300">
    <property type="entry name" value="P-loop containing nucleotide triphosphate hydrolases"/>
    <property type="match status" value="3"/>
</dbReference>
<dbReference type="InterPro" id="IPR051309">
    <property type="entry name" value="ABCF_ATPase"/>
</dbReference>
<accession>A0A1G8R2C6</accession>
<dbReference type="CDD" id="cd03221">
    <property type="entry name" value="ABCF_EF-3"/>
    <property type="match status" value="2"/>
</dbReference>
<dbReference type="GO" id="GO:0005524">
    <property type="term" value="F:ATP binding"/>
    <property type="evidence" value="ECO:0007669"/>
    <property type="project" value="UniProtKB-KW"/>
</dbReference>
<proteinExistence type="predicted"/>
<feature type="domain" description="ABC transporter" evidence="4">
    <location>
        <begin position="254"/>
        <end position="468"/>
    </location>
</feature>
<dbReference type="InterPro" id="IPR027417">
    <property type="entry name" value="P-loop_NTPase"/>
</dbReference>
<dbReference type="EMBL" id="FNEV01000002">
    <property type="protein sequence ID" value="SDJ10715.1"/>
    <property type="molecule type" value="Genomic_DNA"/>
</dbReference>
<evidence type="ECO:0000256" key="2">
    <source>
        <dbReference type="ARBA" id="ARBA00022840"/>
    </source>
</evidence>
<dbReference type="InterPro" id="IPR003593">
    <property type="entry name" value="AAA+_ATPase"/>
</dbReference>
<keyword evidence="2 5" id="KW-0067">ATP-binding</keyword>
<keyword evidence="6" id="KW-1185">Reference proteome</keyword>
<protein>
    <submittedName>
        <fullName evidence="5">Macrolide transport system ATP-binding/permease protein</fullName>
    </submittedName>
</protein>
<keyword evidence="1" id="KW-0547">Nucleotide-binding</keyword>
<evidence type="ECO:0000256" key="3">
    <source>
        <dbReference type="SAM" id="MobiDB-lite"/>
    </source>
</evidence>
<dbReference type="NCBIfam" id="NF000355">
    <property type="entry name" value="ribo_prot_ABC_F"/>
    <property type="match status" value="1"/>
</dbReference>
<dbReference type="Proteomes" id="UP000199225">
    <property type="component" value="Unassembled WGS sequence"/>
</dbReference>
<organism evidence="5 6">
    <name type="scientific">Salimicrobium halophilum</name>
    <dbReference type="NCBI Taxonomy" id="86666"/>
    <lineage>
        <taxon>Bacteria</taxon>
        <taxon>Bacillati</taxon>
        <taxon>Bacillota</taxon>
        <taxon>Bacilli</taxon>
        <taxon>Bacillales</taxon>
        <taxon>Bacillaceae</taxon>
        <taxon>Salimicrobium</taxon>
    </lineage>
</organism>
<dbReference type="STRING" id="86666.SAMN04490247_0756"/>
<dbReference type="GO" id="GO:0016887">
    <property type="term" value="F:ATP hydrolysis activity"/>
    <property type="evidence" value="ECO:0007669"/>
    <property type="project" value="InterPro"/>
</dbReference>
<gene>
    <name evidence="5" type="ORF">SAMN04490247_0756</name>
</gene>
<dbReference type="SMART" id="SM00382">
    <property type="entry name" value="AAA"/>
    <property type="match status" value="2"/>
</dbReference>
<sequence>MNLTDVVLEVEGEPLLTIEEVEVKNGDRIGLIGKNGSGKTTLLERMASESSRVELLSQLKEKSDGKSGGELSREYLDRLFSRKKEVLLLDEPTTHLDMENVERLEVELKNFDGALVIVSHDRAFLDSLVTEIWEIDDGKVRCFPGTFTAYEKEKHRRRLHHEKEYDKYINKKKQLTEAIQKKNEKAQRATKEPKSVESKASKPYYAKKQKKLNKTSSALEKRLEQMEKVEKVKDHPSLRMNILNEESLKGRIIIRAENLEGKIGKKILWGPKSFHVNGGDKIAVTGKNGSGKTTLLNYIMEEKGVKVSPAVKIGYFQQMLEGLDVNRTILDNVREASSQEETIVRTVLSRLGFFNEDVYKKVEVLSGGERVKTGFAKLFLDDSNVLLLDEPTNYLDIEAVEALEDLLTDYAGTVLVASHDRRFLERIATRVFHVEKEELSIFDGSFHEFMNHKERQVDPGEEERLKIETRLSEVIGRLSLEPSDELDAEFQDLLRRKRQLDR</sequence>
<dbReference type="PANTHER" id="PTHR42855">
    <property type="entry name" value="ABC TRANSPORTER ATP-BINDING SUBUNIT"/>
    <property type="match status" value="1"/>
</dbReference>
<dbReference type="Pfam" id="PF00005">
    <property type="entry name" value="ABC_tran"/>
    <property type="match status" value="1"/>
</dbReference>
<name>A0A1G8R2C6_9BACI</name>
<dbReference type="SUPFAM" id="SSF52540">
    <property type="entry name" value="P-loop containing nucleoside triphosphate hydrolases"/>
    <property type="match status" value="2"/>
</dbReference>
<dbReference type="PROSITE" id="PS50893">
    <property type="entry name" value="ABC_TRANSPORTER_2"/>
    <property type="match status" value="1"/>
</dbReference>
<dbReference type="PANTHER" id="PTHR42855:SF2">
    <property type="entry name" value="DRUG RESISTANCE ABC TRANSPORTER,ATP-BINDING PROTEIN"/>
    <property type="match status" value="1"/>
</dbReference>
<dbReference type="AlphaFoldDB" id="A0A1G8R2C6"/>
<dbReference type="InterPro" id="IPR003439">
    <property type="entry name" value="ABC_transporter-like_ATP-bd"/>
</dbReference>
<reference evidence="6" key="1">
    <citation type="submission" date="2016-10" db="EMBL/GenBank/DDBJ databases">
        <authorList>
            <person name="Varghese N."/>
            <person name="Submissions S."/>
        </authorList>
    </citation>
    <scope>NUCLEOTIDE SEQUENCE [LARGE SCALE GENOMIC DNA]</scope>
    <source>
        <strain evidence="6">DSM 4771</strain>
    </source>
</reference>